<feature type="repeat" description="TPR" evidence="3">
    <location>
        <begin position="1000"/>
        <end position="1033"/>
    </location>
</feature>
<feature type="repeat" description="TPR" evidence="3">
    <location>
        <begin position="685"/>
        <end position="718"/>
    </location>
</feature>
<feature type="signal peptide" evidence="4">
    <location>
        <begin position="1"/>
        <end position="22"/>
    </location>
</feature>
<feature type="repeat" description="TPR" evidence="3">
    <location>
        <begin position="795"/>
        <end position="828"/>
    </location>
</feature>
<dbReference type="GO" id="GO:0009279">
    <property type="term" value="C:cell outer membrane"/>
    <property type="evidence" value="ECO:0007669"/>
    <property type="project" value="TreeGrafter"/>
</dbReference>
<accession>A0A2T1C253</accession>
<evidence type="ECO:0000313" key="5">
    <source>
        <dbReference type="EMBL" id="PSB02341.1"/>
    </source>
</evidence>
<keyword evidence="4" id="KW-0732">Signal</keyword>
<evidence type="ECO:0000256" key="4">
    <source>
        <dbReference type="SAM" id="SignalP"/>
    </source>
</evidence>
<dbReference type="RefSeq" id="WP_106289219.1">
    <property type="nucleotide sequence ID" value="NZ_CAWNTC010000074.1"/>
</dbReference>
<dbReference type="PROSITE" id="PS50293">
    <property type="entry name" value="TPR_REGION"/>
    <property type="match status" value="4"/>
</dbReference>
<dbReference type="OrthoDB" id="437226at2"/>
<sequence>MNRYLALIYPLLLLPIATPALAIPASQNSVELMTRETFQSAVDKSLDPSYLLTQSNSQDAQVHFQQGLDYWKQGKNDLALAEFNQAIQLDPTNELAYLARATVYVSQKQWKLALADFDRAIELNPQLATAYFGRSRVRIQLGDRQNAIADLNTAAQLYLQQNDTKAYQEVTAILVEEIQQLAQAVNVRIFTNKRGGSGVLIAKERQIYTVLTNAHVVNAKGTFKIQTSDGKVHQAVVKYRGDSLKGNDLALLQFTSTNNYEIAKLATDTSLTENQEVYAAGFPYDSQELTFTTGKISLVSPQPFVGGYQIGYTNEIKQGMSGGALLNGEGKLIGVNGLLKYPILNDAYTYQDGSSPNNEVRQKLRSLSFAVPIQTLAKVAPQLAVIPSKVRNNSPTTNTKGIVEQIDRIAQQITVRIDASQPENGQGSGVIFGKNGNNYYVLTNSHVVRQTDTYKIVTPDGKSYAVTDRNIIKEEGLDVAILQFSSQESYQLATLNNYQYSALNDWVFLSGFPAQAGGKHKLTPGLRWNRETGAFLRKDGSSLSDGYELVYTNLSFRGMSGGPILDVKGRVIGLGGRQEGELYSTKIDRNLGYALGVPINNCLGLIAKAKLKTGTLKVENNAPPKLTKLEERFIRNHPSFAVEIPPSNADANQWLNYGNGLWRVGRYEEAVIALNKAIELNPDLYQAYYVLGLALQDGKKYQEALTAFTEVTKLRPDYYEAWRGQSNVLFFLQKYPESLAAINQAIKYNSEAVKYGNPQDFILYVLKGNILDELGRYPELEATLNEAIKLNPNYPGAYNNRGNLYRELEKYQQAEADFNRALTLNPNLAQTYNNRGLVYTQLKKYQQAEADFNQALTLNSKIAQVYYNRGNLYRIHLKNYQQAEADYTQAIAINPELDEPYSERGFLRTELKRYQEAKVDLDRAIALDPKNSLAYIRRGLLHQILKKYQQAEADYTQAIALEPKNILAYVGRGILYKELGKYEQAEADYTQAIALEPKKSSAYYERGSVRSELKNYQGAEADFTQAIALDSKYAEAYMLRGSARLILYKDREAEADFTQAAQLFFEQGNAEKYQLAQKVLKRLRSPSK</sequence>
<protein>
    <recommendedName>
        <fullName evidence="7">Serine protease</fullName>
    </recommendedName>
</protein>
<dbReference type="InterPro" id="IPR011990">
    <property type="entry name" value="TPR-like_helical_dom_sf"/>
</dbReference>
<dbReference type="SUPFAM" id="SSF48439">
    <property type="entry name" value="Protein prenylyltransferase"/>
    <property type="match status" value="1"/>
</dbReference>
<feature type="repeat" description="TPR" evidence="3">
    <location>
        <begin position="651"/>
        <end position="684"/>
    </location>
</feature>
<dbReference type="Pfam" id="PF00515">
    <property type="entry name" value="TPR_1"/>
    <property type="match status" value="4"/>
</dbReference>
<evidence type="ECO:0000313" key="6">
    <source>
        <dbReference type="Proteomes" id="UP000238762"/>
    </source>
</evidence>
<dbReference type="PROSITE" id="PS50005">
    <property type="entry name" value="TPR"/>
    <property type="match status" value="10"/>
</dbReference>
<dbReference type="InterPro" id="IPR043504">
    <property type="entry name" value="Peptidase_S1_PA_chymotrypsin"/>
</dbReference>
<feature type="repeat" description="TPR" evidence="3">
    <location>
        <begin position="829"/>
        <end position="862"/>
    </location>
</feature>
<reference evidence="5 6" key="2">
    <citation type="submission" date="2018-03" db="EMBL/GenBank/DDBJ databases">
        <title>The ancient ancestry and fast evolution of plastids.</title>
        <authorList>
            <person name="Moore K.R."/>
            <person name="Magnabosco C."/>
            <person name="Momper L."/>
            <person name="Gold D.A."/>
            <person name="Bosak T."/>
            <person name="Fournier G.P."/>
        </authorList>
    </citation>
    <scope>NUCLEOTIDE SEQUENCE [LARGE SCALE GENOMIC DNA]</scope>
    <source>
        <strain evidence="5 6">CCAP 1448/3</strain>
    </source>
</reference>
<feature type="repeat" description="TPR" evidence="3">
    <location>
        <begin position="94"/>
        <end position="127"/>
    </location>
</feature>
<dbReference type="SMART" id="SM00028">
    <property type="entry name" value="TPR"/>
    <property type="match status" value="15"/>
</dbReference>
<dbReference type="Pfam" id="PF13432">
    <property type="entry name" value="TPR_16"/>
    <property type="match status" value="2"/>
</dbReference>
<feature type="repeat" description="TPR" evidence="3">
    <location>
        <begin position="932"/>
        <end position="965"/>
    </location>
</feature>
<dbReference type="AlphaFoldDB" id="A0A2T1C253"/>
<dbReference type="InterPro" id="IPR009003">
    <property type="entry name" value="Peptidase_S1_PA"/>
</dbReference>
<dbReference type="PANTHER" id="PTHR44858:SF1">
    <property type="entry name" value="UDP-N-ACETYLGLUCOSAMINE--PEPTIDE N-ACETYLGLUCOSAMINYLTRANSFERASE SPINDLY-RELATED"/>
    <property type="match status" value="1"/>
</dbReference>
<proteinExistence type="predicted"/>
<feature type="repeat" description="TPR" evidence="3">
    <location>
        <begin position="966"/>
        <end position="999"/>
    </location>
</feature>
<dbReference type="InterPro" id="IPR050498">
    <property type="entry name" value="Ycf3"/>
</dbReference>
<evidence type="ECO:0008006" key="7">
    <source>
        <dbReference type="Google" id="ProtNLM"/>
    </source>
</evidence>
<comment type="caution">
    <text evidence="5">The sequence shown here is derived from an EMBL/GenBank/DDBJ whole genome shotgun (WGS) entry which is preliminary data.</text>
</comment>
<feature type="repeat" description="TPR" evidence="3">
    <location>
        <begin position="898"/>
        <end position="931"/>
    </location>
</feature>
<keyword evidence="6" id="KW-1185">Reference proteome</keyword>
<dbReference type="GO" id="GO:0046813">
    <property type="term" value="P:receptor-mediated virion attachment to host cell"/>
    <property type="evidence" value="ECO:0007669"/>
    <property type="project" value="TreeGrafter"/>
</dbReference>
<feature type="chain" id="PRO_5015698772" description="Serine protease" evidence="4">
    <location>
        <begin position="23"/>
        <end position="1088"/>
    </location>
</feature>
<dbReference type="Pfam" id="PF13181">
    <property type="entry name" value="TPR_8"/>
    <property type="match status" value="3"/>
</dbReference>
<dbReference type="Proteomes" id="UP000238762">
    <property type="component" value="Unassembled WGS sequence"/>
</dbReference>
<dbReference type="SUPFAM" id="SSF50494">
    <property type="entry name" value="Trypsin-like serine proteases"/>
    <property type="match status" value="2"/>
</dbReference>
<evidence type="ECO:0000256" key="1">
    <source>
        <dbReference type="ARBA" id="ARBA00022737"/>
    </source>
</evidence>
<evidence type="ECO:0000256" key="3">
    <source>
        <dbReference type="PROSITE-ProRule" id="PRU00339"/>
    </source>
</evidence>
<organism evidence="5 6">
    <name type="scientific">Merismopedia glauca CCAP 1448/3</name>
    <dbReference type="NCBI Taxonomy" id="1296344"/>
    <lineage>
        <taxon>Bacteria</taxon>
        <taxon>Bacillati</taxon>
        <taxon>Cyanobacteriota</taxon>
        <taxon>Cyanophyceae</taxon>
        <taxon>Synechococcales</taxon>
        <taxon>Merismopediaceae</taxon>
        <taxon>Merismopedia</taxon>
    </lineage>
</organism>
<dbReference type="Pfam" id="PF13365">
    <property type="entry name" value="Trypsin_2"/>
    <property type="match status" value="2"/>
</dbReference>
<keyword evidence="1" id="KW-0677">Repeat</keyword>
<dbReference type="SUPFAM" id="SSF48452">
    <property type="entry name" value="TPR-like"/>
    <property type="match status" value="2"/>
</dbReference>
<dbReference type="Gene3D" id="1.25.40.10">
    <property type="entry name" value="Tetratricopeptide repeat domain"/>
    <property type="match status" value="6"/>
</dbReference>
<gene>
    <name evidence="5" type="ORF">C7B64_13690</name>
</gene>
<dbReference type="Gene3D" id="2.40.10.10">
    <property type="entry name" value="Trypsin-like serine proteases"/>
    <property type="match status" value="4"/>
</dbReference>
<name>A0A2T1C253_9CYAN</name>
<dbReference type="Pfam" id="PF13414">
    <property type="entry name" value="TPR_11"/>
    <property type="match status" value="1"/>
</dbReference>
<dbReference type="PANTHER" id="PTHR44858">
    <property type="entry name" value="TETRATRICOPEPTIDE REPEAT PROTEIN 6"/>
    <property type="match status" value="1"/>
</dbReference>
<dbReference type="EMBL" id="PVWJ01000064">
    <property type="protein sequence ID" value="PSB02341.1"/>
    <property type="molecule type" value="Genomic_DNA"/>
</dbReference>
<keyword evidence="2 3" id="KW-0802">TPR repeat</keyword>
<feature type="repeat" description="TPR" evidence="3">
    <location>
        <begin position="60"/>
        <end position="93"/>
    </location>
</feature>
<reference evidence="5 6" key="1">
    <citation type="submission" date="2018-02" db="EMBL/GenBank/DDBJ databases">
        <authorList>
            <person name="Cohen D.B."/>
            <person name="Kent A.D."/>
        </authorList>
    </citation>
    <scope>NUCLEOTIDE SEQUENCE [LARGE SCALE GENOMIC DNA]</scope>
    <source>
        <strain evidence="5 6">CCAP 1448/3</strain>
    </source>
</reference>
<evidence type="ECO:0000256" key="2">
    <source>
        <dbReference type="ARBA" id="ARBA00022803"/>
    </source>
</evidence>
<dbReference type="InterPro" id="IPR019734">
    <property type="entry name" value="TPR_rpt"/>
</dbReference>